<gene>
    <name evidence="2" type="ORF">MF5293_00457</name>
</gene>
<organism evidence="2">
    <name type="scientific">Mycoplasma feriruminatoris</name>
    <dbReference type="NCBI Taxonomy" id="1179777"/>
    <lineage>
        <taxon>Bacteria</taxon>
        <taxon>Bacillati</taxon>
        <taxon>Mycoplasmatota</taxon>
        <taxon>Mollicutes</taxon>
        <taxon>Mycoplasmataceae</taxon>
        <taxon>Mycoplasma</taxon>
    </lineage>
</organism>
<dbReference type="NCBIfam" id="NF038029">
    <property type="entry name" value="LP_plasma"/>
    <property type="match status" value="1"/>
</dbReference>
<name>A0A654IHQ1_9MOLU</name>
<feature type="chain" id="PRO_5024931865" description="Lipoprotein" evidence="1">
    <location>
        <begin position="22"/>
        <end position="50"/>
    </location>
</feature>
<dbReference type="EMBL" id="LR739234">
    <property type="protein sequence ID" value="VZR97717.1"/>
    <property type="molecule type" value="Genomic_DNA"/>
</dbReference>
<evidence type="ECO:0000313" key="2">
    <source>
        <dbReference type="EMBL" id="VZR97717.1"/>
    </source>
</evidence>
<dbReference type="PROSITE" id="PS51257">
    <property type="entry name" value="PROKAR_LIPOPROTEIN"/>
    <property type="match status" value="1"/>
</dbReference>
<dbReference type="InterPro" id="IPR054816">
    <property type="entry name" value="Lipoprotein_mollicutes-type_CS"/>
</dbReference>
<feature type="signal peptide" evidence="1">
    <location>
        <begin position="1"/>
        <end position="21"/>
    </location>
</feature>
<accession>A0A654IHQ1</accession>
<reference evidence="2" key="1">
    <citation type="submission" date="2019-11" db="EMBL/GenBank/DDBJ databases">
        <authorList>
            <person name="Falquet L."/>
            <person name="Falquet L."/>
        </authorList>
    </citation>
    <scope>NUCLEOTIDE SEQUENCE</scope>
    <source>
        <strain evidence="2">G1650</strain>
    </source>
</reference>
<evidence type="ECO:0000256" key="1">
    <source>
        <dbReference type="SAM" id="SignalP"/>
    </source>
</evidence>
<proteinExistence type="predicted"/>
<dbReference type="AlphaFoldDB" id="A0A654IHQ1"/>
<sequence>MKKLLTWLSAITLVASSSVLAISCKTEQVKNENSLFLTNFGDIQIDSKVY</sequence>
<evidence type="ECO:0008006" key="3">
    <source>
        <dbReference type="Google" id="ProtNLM"/>
    </source>
</evidence>
<protein>
    <recommendedName>
        <fullName evidence="3">Lipoprotein</fullName>
    </recommendedName>
</protein>
<keyword evidence="1" id="KW-0732">Signal</keyword>